<evidence type="ECO:0000313" key="2">
    <source>
        <dbReference type="Proteomes" id="UP001054945"/>
    </source>
</evidence>
<dbReference type="AlphaFoldDB" id="A0AAV4RY26"/>
<organism evidence="1 2">
    <name type="scientific">Caerostris extrusa</name>
    <name type="common">Bark spider</name>
    <name type="synonym">Caerostris bankana</name>
    <dbReference type="NCBI Taxonomy" id="172846"/>
    <lineage>
        <taxon>Eukaryota</taxon>
        <taxon>Metazoa</taxon>
        <taxon>Ecdysozoa</taxon>
        <taxon>Arthropoda</taxon>
        <taxon>Chelicerata</taxon>
        <taxon>Arachnida</taxon>
        <taxon>Araneae</taxon>
        <taxon>Araneomorphae</taxon>
        <taxon>Entelegynae</taxon>
        <taxon>Araneoidea</taxon>
        <taxon>Araneidae</taxon>
        <taxon>Caerostris</taxon>
    </lineage>
</organism>
<proteinExistence type="predicted"/>
<name>A0AAV4RY26_CAEEX</name>
<comment type="caution">
    <text evidence="1">The sequence shown here is derived from an EMBL/GenBank/DDBJ whole genome shotgun (WGS) entry which is preliminary data.</text>
</comment>
<protein>
    <submittedName>
        <fullName evidence="1">Uncharacterized protein</fullName>
    </submittedName>
</protein>
<accession>A0AAV4RY26</accession>
<evidence type="ECO:0000313" key="1">
    <source>
        <dbReference type="EMBL" id="GIY25017.1"/>
    </source>
</evidence>
<dbReference type="EMBL" id="BPLR01008479">
    <property type="protein sequence ID" value="GIY25017.1"/>
    <property type="molecule type" value="Genomic_DNA"/>
</dbReference>
<reference evidence="1 2" key="1">
    <citation type="submission" date="2021-06" db="EMBL/GenBank/DDBJ databases">
        <title>Caerostris extrusa draft genome.</title>
        <authorList>
            <person name="Kono N."/>
            <person name="Arakawa K."/>
        </authorList>
    </citation>
    <scope>NUCLEOTIDE SEQUENCE [LARGE SCALE GENOMIC DNA]</scope>
</reference>
<dbReference type="Proteomes" id="UP001054945">
    <property type="component" value="Unassembled WGS sequence"/>
</dbReference>
<gene>
    <name evidence="1" type="ORF">CEXT_605551</name>
</gene>
<sequence>MSNKWTSLNSRCCCHDSGANGAIHVGGYCTWECSAREVSRQTGVSCGSVWKALRITLKRYPYKLQHKQELKPPDFDWPRFCEFGIQ</sequence>
<keyword evidence="2" id="KW-1185">Reference proteome</keyword>